<dbReference type="GO" id="GO:0009308">
    <property type="term" value="P:amine metabolic process"/>
    <property type="evidence" value="ECO:0007669"/>
    <property type="project" value="UniProtKB-UniRule"/>
</dbReference>
<dbReference type="FunFam" id="3.10.450.40:FF:000012">
    <property type="entry name" value="Amine oxidase"/>
    <property type="match status" value="1"/>
</dbReference>
<evidence type="ECO:0000256" key="6">
    <source>
        <dbReference type="ARBA" id="ARBA00023002"/>
    </source>
</evidence>
<evidence type="ECO:0000313" key="17">
    <source>
        <dbReference type="Proteomes" id="UP000653305"/>
    </source>
</evidence>
<organism evidence="16 17">
    <name type="scientific">Phtheirospermum japonicum</name>
    <dbReference type="NCBI Taxonomy" id="374723"/>
    <lineage>
        <taxon>Eukaryota</taxon>
        <taxon>Viridiplantae</taxon>
        <taxon>Streptophyta</taxon>
        <taxon>Embryophyta</taxon>
        <taxon>Tracheophyta</taxon>
        <taxon>Spermatophyta</taxon>
        <taxon>Magnoliopsida</taxon>
        <taxon>eudicotyledons</taxon>
        <taxon>Gunneridae</taxon>
        <taxon>Pentapetalae</taxon>
        <taxon>asterids</taxon>
        <taxon>lamiids</taxon>
        <taxon>Lamiales</taxon>
        <taxon>Orobanchaceae</taxon>
        <taxon>Orobanchaceae incertae sedis</taxon>
        <taxon>Phtheirospermum</taxon>
    </lineage>
</organism>
<reference evidence="16" key="1">
    <citation type="submission" date="2020-07" db="EMBL/GenBank/DDBJ databases">
        <title>Ethylene signaling mediates host invasion by parasitic plants.</title>
        <authorList>
            <person name="Yoshida S."/>
        </authorList>
    </citation>
    <scope>NUCLEOTIDE SEQUENCE</scope>
    <source>
        <strain evidence="16">Okayama</strain>
    </source>
</reference>
<feature type="domain" description="Copper amine oxidase catalytic" evidence="13">
    <location>
        <begin position="242"/>
        <end position="654"/>
    </location>
</feature>
<sequence length="1524" mass="171975">MGIPSFTLNLIFLSLLTFTLNVATQQAHHPLDPLTPFELNQVKTLVRKSHQNVTFQYVGLDEPYKPKVLSWLIQSRNKESISPRRAFVVARVDSQSHEILIDLSKNSILSDRVYRGNGYPMLNSEEQTLASELPHKHAPFVDSIAKRGLNLSEVLCEAFTIGWYGEKNTKRVVQVMCYYIDGTINFYMRPIEGIMTTVDLDEMKIVGYHDRLMVPVAKADGVEYRESEQDPLYDNRINSMMILQHDGPSFTLDGHNVRWANWDFHLGFDMRVGSIISLASIFDHDKNKYRRVLYKGYISELFVPYQDLSEEWWFRTFLDAGEFGFGICAVPLQPSKDCPKNAKYLDAYYTSRDGTPVKISNAFCVFERYSGDVMWRHTEVALPGDDVAEVRPDVTLVVRMVSTVANYDYIIDWEFKQSGSIKATVSLSGILAVKSSEYAHRNQIQEEVYGTLVAENIIAVRHDHFLTFHLDLDIDGVANSLKKTQLQTVRVTNGTSPRRSYWTVVHETAKTESDAKVKFGSGATEIIVVNPNKKTKVGNRVGYRLIPGAVAAPLLSEDDYEQIRGAFSNYHAWVTPYNKSEKWAGGAYVDQSRGDDTLAQWTLRNRDIENKDIVLWHTLGVHHVPVQEDYPIMPTLSGSFELRPANFFDYNPVLRVKSLGPARAKHDITNTVVAGCVTGGSLSAREPEKQQVLKYLSSRNKNEPFPTRRAKVVVRANNETHELVIDLITSSIVSNKTHKGAGYPPFTYNELFLASRLALNYPKFQDSISKRGLNLSEITCLPLTTGWYGEAVTRRVVRVTCFYRGGISNVWARPIEGVSLTIDVEALRVVEYADRYKACLPKAKGTNFQTPKKPKSVFCYKNKPNITIEGHEVKWANWEFHVAFDARAGLIISTASIFDNIKKKYRRVLYRGHVSETFVPYMDPSPEWYYRTFMDIGEFGFGRSANSLVPLVDCPCNAVYMDGYMAGANGEAQEVKNVICVFESYAGNVAWRHTEVGVPGQLIINGEPEISLVVRMVATVGNYDYILDWEFKKSGSVKVGVSLSGVLEMKATNYTNTNQTTNVNIHGTLIAQNTIASNHDHFLTYYLDLDIDGLDNSFVKAKSKTVMTKKPSSIPPRKSYWRVVRETVENEVDARVQQGSEPVELLITNANKKTEVGNFVSYNLVTGQPATSLLADDDYPQIRASYTKYQVWVTCYNKSERWAGGVWFGRSANSLVPLVDCPCNAVYMDGYMAGANGEAQEVKNVICVFESYAGNVAWRHTEVGVPGQLIINGEPEISLVVRMVATVGNYDYILDWEFKKSGSVKVGVSLSGVLEMKATNYTNTNQTTNDNIHGTLIAQNTIANNHDHFLTYYLDLDIDGLDNSFVKAKPKTVRTKKPSSISPRKSYWEVVRETVENEADARVQLGSEPVELLITNPNKKTQVGNFVSYKLVTGQPATSLLADNDYPQIRASYTKYQVWVTCYNKSERWAGGNLAIVNKDLVLWYTVGFHHNPRQEDFPVMPSLYDGFELRPTNFFERNPLLEL</sequence>
<feature type="signal peptide" evidence="12">
    <location>
        <begin position="1"/>
        <end position="27"/>
    </location>
</feature>
<name>A0A830BPT8_9LAMI</name>
<evidence type="ECO:0000259" key="14">
    <source>
        <dbReference type="Pfam" id="PF02727"/>
    </source>
</evidence>
<feature type="domain" description="Copper amine oxidase N2-terminal" evidence="14">
    <location>
        <begin position="683"/>
        <end position="736"/>
    </location>
</feature>
<evidence type="ECO:0000256" key="2">
    <source>
        <dbReference type="ARBA" id="ARBA00007983"/>
    </source>
</evidence>
<dbReference type="PANTHER" id="PTHR10638">
    <property type="entry name" value="COPPER AMINE OXIDASE"/>
    <property type="match status" value="1"/>
</dbReference>
<evidence type="ECO:0000256" key="9">
    <source>
        <dbReference type="PIRSR" id="PIRSR600269-50"/>
    </source>
</evidence>
<accession>A0A830BPT8</accession>
<comment type="cofactor">
    <cofactor evidence="11">
        <name>Cu cation</name>
        <dbReference type="ChEBI" id="CHEBI:23378"/>
    </cofactor>
    <text evidence="11">Contains 1 topaquinone per subunit.</text>
</comment>
<comment type="PTM">
    <text evidence="10 11">Topaquinone (TPQ) is generated by copper-dependent autoxidation of a specific tyrosyl residue.</text>
</comment>
<dbReference type="GO" id="GO:0008131">
    <property type="term" value="F:primary methylamine oxidase activity"/>
    <property type="evidence" value="ECO:0007669"/>
    <property type="project" value="InterPro"/>
</dbReference>
<evidence type="ECO:0000259" key="15">
    <source>
        <dbReference type="Pfam" id="PF02728"/>
    </source>
</evidence>
<feature type="active site" description="Schiff-base intermediate with substrate; via topaquinone" evidence="9">
    <location>
        <position position="407"/>
    </location>
</feature>
<dbReference type="FunFam" id="3.10.450.40:FF:000005">
    <property type="entry name" value="Amine oxidase"/>
    <property type="match status" value="1"/>
</dbReference>
<dbReference type="Pfam" id="PF02727">
    <property type="entry name" value="Cu_amine_oxidN2"/>
    <property type="match status" value="2"/>
</dbReference>
<dbReference type="Pfam" id="PF02728">
    <property type="entry name" value="Cu_amine_oxidN3"/>
    <property type="match status" value="2"/>
</dbReference>
<keyword evidence="8" id="KW-1015">Disulfide bond</keyword>
<keyword evidence="17" id="KW-1185">Reference proteome</keyword>
<dbReference type="Pfam" id="PF01179">
    <property type="entry name" value="Cu_amine_oxid"/>
    <property type="match status" value="2"/>
</dbReference>
<keyword evidence="6 11" id="KW-0560">Oxidoreductase</keyword>
<evidence type="ECO:0000256" key="11">
    <source>
        <dbReference type="RuleBase" id="RU000672"/>
    </source>
</evidence>
<evidence type="ECO:0000256" key="4">
    <source>
        <dbReference type="ARBA" id="ARBA00022723"/>
    </source>
</evidence>
<feature type="chain" id="PRO_5033016062" description="Amine oxidase" evidence="12">
    <location>
        <begin position="28"/>
        <end position="1524"/>
    </location>
</feature>
<feature type="domain" description="Copper amine oxidase catalytic" evidence="13">
    <location>
        <begin position="865"/>
        <end position="1207"/>
    </location>
</feature>
<evidence type="ECO:0000313" key="16">
    <source>
        <dbReference type="EMBL" id="GFP84021.1"/>
    </source>
</evidence>
<dbReference type="Gene3D" id="3.10.450.40">
    <property type="match status" value="4"/>
</dbReference>
<evidence type="ECO:0000256" key="3">
    <source>
        <dbReference type="ARBA" id="ARBA00011738"/>
    </source>
</evidence>
<comment type="cofactor">
    <cofactor evidence="1">
        <name>Cu cation</name>
        <dbReference type="ChEBI" id="CHEBI:23378"/>
    </cofactor>
</comment>
<dbReference type="FunFam" id="2.70.98.20:FF:000004">
    <property type="entry name" value="Amine oxidase"/>
    <property type="match status" value="1"/>
</dbReference>
<feature type="domain" description="Copper amine oxidase N3-terminal" evidence="15">
    <location>
        <begin position="120"/>
        <end position="213"/>
    </location>
</feature>
<comment type="caution">
    <text evidence="16">The sequence shown here is derived from an EMBL/GenBank/DDBJ whole genome shotgun (WGS) entry which is preliminary data.</text>
</comment>
<dbReference type="SUPFAM" id="SSF54416">
    <property type="entry name" value="Amine oxidase N-terminal region"/>
    <property type="match status" value="4"/>
</dbReference>
<feature type="domain" description="Copper amine oxidase N2-terminal" evidence="14">
    <location>
        <begin position="29"/>
        <end position="112"/>
    </location>
</feature>
<keyword evidence="4 11" id="KW-0479">Metal-binding</keyword>
<evidence type="ECO:0000256" key="12">
    <source>
        <dbReference type="SAM" id="SignalP"/>
    </source>
</evidence>
<keyword evidence="7 11" id="KW-0186">Copper</keyword>
<dbReference type="GO" id="GO:0048038">
    <property type="term" value="F:quinone binding"/>
    <property type="evidence" value="ECO:0007669"/>
    <property type="project" value="InterPro"/>
</dbReference>
<keyword evidence="5 9" id="KW-0801">TPQ</keyword>
<feature type="active site" description="Proton acceptor" evidence="9">
    <location>
        <position position="319"/>
    </location>
</feature>
<feature type="domain" description="Copper amine oxidase N3-terminal" evidence="15">
    <location>
        <begin position="744"/>
        <end position="835"/>
    </location>
</feature>
<dbReference type="InterPro" id="IPR015798">
    <property type="entry name" value="Cu_amine_oxidase_C"/>
</dbReference>
<dbReference type="GO" id="GO:0005507">
    <property type="term" value="F:copper ion binding"/>
    <property type="evidence" value="ECO:0007669"/>
    <property type="project" value="InterPro"/>
</dbReference>
<dbReference type="InterPro" id="IPR016182">
    <property type="entry name" value="Cu_amine_oxidase_N-reg"/>
</dbReference>
<dbReference type="InterPro" id="IPR015800">
    <property type="entry name" value="Cu_amine_oxidase_N2"/>
</dbReference>
<evidence type="ECO:0000259" key="13">
    <source>
        <dbReference type="Pfam" id="PF01179"/>
    </source>
</evidence>
<comment type="subunit">
    <text evidence="3">Homodimer.</text>
</comment>
<dbReference type="InterPro" id="IPR000269">
    <property type="entry name" value="Cu_amine_oxidase"/>
</dbReference>
<feature type="modified residue" description="2',4',5'-topaquinone" evidence="10">
    <location>
        <position position="407"/>
    </location>
</feature>
<dbReference type="InterPro" id="IPR049948">
    <property type="entry name" value="Cu_Am_ox_TPQ-bd"/>
</dbReference>
<evidence type="ECO:0000256" key="7">
    <source>
        <dbReference type="ARBA" id="ARBA00023008"/>
    </source>
</evidence>
<dbReference type="Proteomes" id="UP000653305">
    <property type="component" value="Unassembled WGS sequence"/>
</dbReference>
<evidence type="ECO:0000256" key="8">
    <source>
        <dbReference type="ARBA" id="ARBA00023157"/>
    </source>
</evidence>
<gene>
    <name evidence="16" type="ORF">PHJA_000545700</name>
</gene>
<keyword evidence="12" id="KW-0732">Signal</keyword>
<dbReference type="EC" id="1.4.3.-" evidence="11"/>
<proteinExistence type="inferred from homology"/>
<dbReference type="OrthoDB" id="5379943at2759"/>
<dbReference type="InterPro" id="IPR015802">
    <property type="entry name" value="Cu_amine_oxidase_N3"/>
</dbReference>
<comment type="similarity">
    <text evidence="2 11">Belongs to the copper/topaquinone oxidase family.</text>
</comment>
<dbReference type="Gene3D" id="2.70.98.20">
    <property type="entry name" value="Copper amine oxidase, catalytic domain"/>
    <property type="match status" value="3"/>
</dbReference>
<evidence type="ECO:0000256" key="10">
    <source>
        <dbReference type="PIRSR" id="PIRSR600269-51"/>
    </source>
</evidence>
<dbReference type="InterPro" id="IPR036460">
    <property type="entry name" value="Cu_amine_oxidase_C_sf"/>
</dbReference>
<evidence type="ECO:0000256" key="5">
    <source>
        <dbReference type="ARBA" id="ARBA00022772"/>
    </source>
</evidence>
<dbReference type="PROSITE" id="PS01165">
    <property type="entry name" value="COPPER_AMINE_OXID_2"/>
    <property type="match status" value="1"/>
</dbReference>
<dbReference type="PANTHER" id="PTHR10638:SF71">
    <property type="entry name" value="AMINE OXIDASE"/>
    <property type="match status" value="1"/>
</dbReference>
<evidence type="ECO:0000256" key="1">
    <source>
        <dbReference type="ARBA" id="ARBA00001935"/>
    </source>
</evidence>
<dbReference type="EMBL" id="BMAC01000076">
    <property type="protein sequence ID" value="GFP84021.1"/>
    <property type="molecule type" value="Genomic_DNA"/>
</dbReference>
<dbReference type="PROSITE" id="PS01164">
    <property type="entry name" value="COPPER_AMINE_OXID_1"/>
    <property type="match status" value="3"/>
</dbReference>
<protein>
    <recommendedName>
        <fullName evidence="11">Amine oxidase</fullName>
        <ecNumber evidence="11">1.4.3.-</ecNumber>
    </recommendedName>
</protein>
<dbReference type="SUPFAM" id="SSF49998">
    <property type="entry name" value="Amine oxidase catalytic domain"/>
    <property type="match status" value="3"/>
</dbReference>
<dbReference type="InterPro" id="IPR049947">
    <property type="entry name" value="Cu_Am_Ox_Cu-bd"/>
</dbReference>